<organism evidence="2 3">
    <name type="scientific">Cyclocybe aegerita</name>
    <name type="common">Black poplar mushroom</name>
    <name type="synonym">Agrocybe aegerita</name>
    <dbReference type="NCBI Taxonomy" id="1973307"/>
    <lineage>
        <taxon>Eukaryota</taxon>
        <taxon>Fungi</taxon>
        <taxon>Dikarya</taxon>
        <taxon>Basidiomycota</taxon>
        <taxon>Agaricomycotina</taxon>
        <taxon>Agaricomycetes</taxon>
        <taxon>Agaricomycetidae</taxon>
        <taxon>Agaricales</taxon>
        <taxon>Agaricineae</taxon>
        <taxon>Bolbitiaceae</taxon>
        <taxon>Cyclocybe</taxon>
    </lineage>
</organism>
<comment type="caution">
    <text evidence="2">The sequence shown here is derived from an EMBL/GenBank/DDBJ whole genome shotgun (WGS) entry which is preliminary data.</text>
</comment>
<sequence>MPSQSTKATKRQLSHTPVLDPSISHVPKKEGGAWLGVEPPSGHQDVPPSGIPLPRLALKVENFVRRGNHDEVFSEECSPREFEAIKDAAEDGCIGPDSERIRLEYLDGKLMVCCPMLEHEISAALVRSASSRGQVPLYVSSASSPSYLLFGTDWRCPNYCFFQSDAIKDAKTRADHHINGMPTATVEVGLMQLPEALALHSASWLLGSGLQTKTCIAIKIVLQGKGNTRSLKELYITQWVGGFLRWAEEDEQLDDLKGKILILHSDELVAATPSDKTCRYLAVDTAMDEETGKVRTRYIHAVPAKGVDKLQLYPPGCDTHTDTINFAKHWFIRDTLEQDSMEETFFSIIPEEIIAIVQKNIELDNAKDRPNDTLGADQRRDADLSEVVKKRTLEAFKASVELQGLPALKKRILS</sequence>
<evidence type="ECO:0000313" key="3">
    <source>
        <dbReference type="Proteomes" id="UP000467700"/>
    </source>
</evidence>
<accession>A0A8S0VTQ1</accession>
<evidence type="ECO:0000256" key="1">
    <source>
        <dbReference type="SAM" id="MobiDB-lite"/>
    </source>
</evidence>
<dbReference type="OrthoDB" id="10343978at2759"/>
<protein>
    <submittedName>
        <fullName evidence="2">Uncharacterized protein</fullName>
    </submittedName>
</protein>
<dbReference type="AlphaFoldDB" id="A0A8S0VTQ1"/>
<reference evidence="2 3" key="1">
    <citation type="submission" date="2020-01" db="EMBL/GenBank/DDBJ databases">
        <authorList>
            <person name="Gupta K D."/>
        </authorList>
    </citation>
    <scope>NUCLEOTIDE SEQUENCE [LARGE SCALE GENOMIC DNA]</scope>
</reference>
<dbReference type="EMBL" id="CACVBS010000071">
    <property type="protein sequence ID" value="CAA7268879.1"/>
    <property type="molecule type" value="Genomic_DNA"/>
</dbReference>
<evidence type="ECO:0000313" key="2">
    <source>
        <dbReference type="EMBL" id="CAA7268879.1"/>
    </source>
</evidence>
<proteinExistence type="predicted"/>
<dbReference type="Proteomes" id="UP000467700">
    <property type="component" value="Unassembled WGS sequence"/>
</dbReference>
<feature type="region of interest" description="Disordered" evidence="1">
    <location>
        <begin position="1"/>
        <end position="50"/>
    </location>
</feature>
<keyword evidence="3" id="KW-1185">Reference proteome</keyword>
<name>A0A8S0VTQ1_CYCAE</name>
<gene>
    <name evidence="2" type="ORF">AAE3_LOCUS11118</name>
</gene>